<protein>
    <recommendedName>
        <fullName evidence="6">Heat shock factor binding protein 1</fullName>
    </recommendedName>
</protein>
<feature type="region of interest" description="Disordered" evidence="2">
    <location>
        <begin position="1"/>
        <end position="45"/>
    </location>
</feature>
<dbReference type="PANTHER" id="PTHR19424">
    <property type="entry name" value="HEAT SHOCK FACTOR BINDING PROTEIN 1"/>
    <property type="match status" value="1"/>
</dbReference>
<dbReference type="Proteomes" id="UP000077266">
    <property type="component" value="Unassembled WGS sequence"/>
</dbReference>
<dbReference type="GO" id="GO:0003714">
    <property type="term" value="F:transcription corepressor activity"/>
    <property type="evidence" value="ECO:0007669"/>
    <property type="project" value="InterPro"/>
</dbReference>
<evidence type="ECO:0000313" key="5">
    <source>
        <dbReference type="Proteomes" id="UP000077266"/>
    </source>
</evidence>
<dbReference type="GO" id="GO:0005829">
    <property type="term" value="C:cytosol"/>
    <property type="evidence" value="ECO:0007669"/>
    <property type="project" value="TreeGrafter"/>
</dbReference>
<evidence type="ECO:0000256" key="2">
    <source>
        <dbReference type="SAM" id="MobiDB-lite"/>
    </source>
</evidence>
<sequence>MSSAPAPLKLAPGVSPTPSKQPSPKPSQAALRTTTTKPEDISSPHELTAFVETLLGQLETKFDDMSSQLLDRMAQMSSRVDSLESSIKDLIESDIAAPASPQPSRS</sequence>
<keyword evidence="5" id="KW-1185">Reference proteome</keyword>
<dbReference type="PANTHER" id="PTHR19424:SF0">
    <property type="entry name" value="HEAT SHOCK FACTOR BINDING PROTEIN 1"/>
    <property type="match status" value="1"/>
</dbReference>
<gene>
    <name evidence="4" type="ORF">EXIGLDRAFT_636130</name>
    <name evidence="3" type="ORF">EXIGLDRAFT_664107</name>
</gene>
<dbReference type="GO" id="GO:0070370">
    <property type="term" value="P:cellular heat acclimation"/>
    <property type="evidence" value="ECO:0007669"/>
    <property type="project" value="TreeGrafter"/>
</dbReference>
<dbReference type="AlphaFoldDB" id="A0A165QF10"/>
<proteinExistence type="inferred from homology"/>
<dbReference type="EMBL" id="KV425883">
    <property type="protein sequence ID" value="KZW03514.1"/>
    <property type="molecule type" value="Genomic_DNA"/>
</dbReference>
<comment type="similarity">
    <text evidence="1">Belongs to the HSBP1 family.</text>
</comment>
<dbReference type="Pfam" id="PF06825">
    <property type="entry name" value="HSBP1"/>
    <property type="match status" value="1"/>
</dbReference>
<evidence type="ECO:0000256" key="1">
    <source>
        <dbReference type="ARBA" id="ARBA00006349"/>
    </source>
</evidence>
<dbReference type="STRING" id="1314781.A0A165QF10"/>
<evidence type="ECO:0000313" key="4">
    <source>
        <dbReference type="EMBL" id="KZW03514.1"/>
    </source>
</evidence>
<organism evidence="4 5">
    <name type="scientific">Exidia glandulosa HHB12029</name>
    <dbReference type="NCBI Taxonomy" id="1314781"/>
    <lineage>
        <taxon>Eukaryota</taxon>
        <taxon>Fungi</taxon>
        <taxon>Dikarya</taxon>
        <taxon>Basidiomycota</taxon>
        <taxon>Agaricomycotina</taxon>
        <taxon>Agaricomycetes</taxon>
        <taxon>Auriculariales</taxon>
        <taxon>Exidiaceae</taxon>
        <taxon>Exidia</taxon>
    </lineage>
</organism>
<reference evidence="4 5" key="1">
    <citation type="journal article" date="2016" name="Mol. Biol. Evol.">
        <title>Comparative Genomics of Early-Diverging Mushroom-Forming Fungi Provides Insights into the Origins of Lignocellulose Decay Capabilities.</title>
        <authorList>
            <person name="Nagy L.G."/>
            <person name="Riley R."/>
            <person name="Tritt A."/>
            <person name="Adam C."/>
            <person name="Daum C."/>
            <person name="Floudas D."/>
            <person name="Sun H."/>
            <person name="Yadav J.S."/>
            <person name="Pangilinan J."/>
            <person name="Larsson K.H."/>
            <person name="Matsuura K."/>
            <person name="Barry K."/>
            <person name="Labutti K."/>
            <person name="Kuo R."/>
            <person name="Ohm R.A."/>
            <person name="Bhattacharya S.S."/>
            <person name="Shirouzu T."/>
            <person name="Yoshinaga Y."/>
            <person name="Martin F.M."/>
            <person name="Grigoriev I.V."/>
            <person name="Hibbett D.S."/>
        </authorList>
    </citation>
    <scope>NUCLEOTIDE SEQUENCE [LARGE SCALE GENOMIC DNA]</scope>
    <source>
        <strain evidence="4 5">HHB12029</strain>
    </source>
</reference>
<accession>A0A165QF10</accession>
<dbReference type="InterPro" id="IPR009643">
    <property type="entry name" value="HS1-bd"/>
</dbReference>
<name>A0A165QF10_EXIGL</name>
<evidence type="ECO:0000313" key="3">
    <source>
        <dbReference type="EMBL" id="KZW03503.1"/>
    </source>
</evidence>
<dbReference type="Gene3D" id="1.20.5.430">
    <property type="match status" value="1"/>
</dbReference>
<dbReference type="EMBL" id="KV425883">
    <property type="protein sequence ID" value="KZW03503.1"/>
    <property type="molecule type" value="Genomic_DNA"/>
</dbReference>
<dbReference type="OrthoDB" id="4159489at2759"/>
<evidence type="ECO:0008006" key="6">
    <source>
        <dbReference type="Google" id="ProtNLM"/>
    </source>
</evidence>
<dbReference type="GO" id="GO:0005634">
    <property type="term" value="C:nucleus"/>
    <property type="evidence" value="ECO:0007669"/>
    <property type="project" value="TreeGrafter"/>
</dbReference>